<keyword evidence="2" id="KW-0732">Signal</keyword>
<reference evidence="3 4" key="1">
    <citation type="submission" date="2022-06" db="EMBL/GenBank/DDBJ databases">
        <title>Genomic Encyclopedia of Archaeal and Bacterial Type Strains, Phase II (KMG-II): from individual species to whole genera.</title>
        <authorList>
            <person name="Goeker M."/>
        </authorList>
    </citation>
    <scope>NUCLEOTIDE SEQUENCE [LARGE SCALE GENOMIC DNA]</scope>
    <source>
        <strain evidence="3 4">DSM 44255</strain>
    </source>
</reference>
<feature type="chain" id="PRO_5047175282" description="NlpC/P60 family protein" evidence="2">
    <location>
        <begin position="28"/>
        <end position="241"/>
    </location>
</feature>
<feature type="compositionally biased region" description="Basic and acidic residues" evidence="1">
    <location>
        <begin position="230"/>
        <end position="241"/>
    </location>
</feature>
<sequence>MGSTRAVRTAVPVAVLGALTFFGTVHAGADPVAEPGEGRAEVLARARAWVDRGVPYGINDFTDGYRRDSSGFIAMAWSLPDNPTTRTLPEHGVRIDRDQLQPGDILLWTSPDPRAPGHARLFGGWKDPAHTVYWVFEETAPQARYHEYTWADTAPAFVPYRSDAFPGGPATTDPTTPTPAPPTSPTLPTPPTPVVPAPTTTDTPAPTSPAVTPATTPPVITTTEATNDEGVSRERNTPGHA</sequence>
<dbReference type="RefSeq" id="WP_253888512.1">
    <property type="nucleotide sequence ID" value="NZ_JAMTCO010000009.1"/>
</dbReference>
<dbReference type="InterPro" id="IPR038765">
    <property type="entry name" value="Papain-like_cys_pep_sf"/>
</dbReference>
<evidence type="ECO:0000256" key="2">
    <source>
        <dbReference type="SAM" id="SignalP"/>
    </source>
</evidence>
<comment type="caution">
    <text evidence="3">The sequence shown here is derived from an EMBL/GenBank/DDBJ whole genome shotgun (WGS) entry which is preliminary data.</text>
</comment>
<dbReference type="Gene3D" id="3.90.1720.10">
    <property type="entry name" value="endopeptidase domain like (from Nostoc punctiforme)"/>
    <property type="match status" value="1"/>
</dbReference>
<accession>A0ABT1IG88</accession>
<evidence type="ECO:0000313" key="4">
    <source>
        <dbReference type="Proteomes" id="UP001205185"/>
    </source>
</evidence>
<name>A0ABT1IG88_9PSEU</name>
<protein>
    <recommendedName>
        <fullName evidence="5">NlpC/P60 family protein</fullName>
    </recommendedName>
</protein>
<feature type="region of interest" description="Disordered" evidence="1">
    <location>
        <begin position="161"/>
        <end position="241"/>
    </location>
</feature>
<evidence type="ECO:0000256" key="1">
    <source>
        <dbReference type="SAM" id="MobiDB-lite"/>
    </source>
</evidence>
<evidence type="ECO:0000313" key="3">
    <source>
        <dbReference type="EMBL" id="MCP2271579.1"/>
    </source>
</evidence>
<organism evidence="3 4">
    <name type="scientific">Actinokineospora diospyrosa</name>
    <dbReference type="NCBI Taxonomy" id="103728"/>
    <lineage>
        <taxon>Bacteria</taxon>
        <taxon>Bacillati</taxon>
        <taxon>Actinomycetota</taxon>
        <taxon>Actinomycetes</taxon>
        <taxon>Pseudonocardiales</taxon>
        <taxon>Pseudonocardiaceae</taxon>
        <taxon>Actinokineospora</taxon>
    </lineage>
</organism>
<feature type="compositionally biased region" description="Pro residues" evidence="1">
    <location>
        <begin position="176"/>
        <end position="196"/>
    </location>
</feature>
<proteinExistence type="predicted"/>
<dbReference type="SUPFAM" id="SSF54001">
    <property type="entry name" value="Cysteine proteinases"/>
    <property type="match status" value="1"/>
</dbReference>
<dbReference type="EMBL" id="JAMTCO010000009">
    <property type="protein sequence ID" value="MCP2271579.1"/>
    <property type="molecule type" value="Genomic_DNA"/>
</dbReference>
<dbReference type="Proteomes" id="UP001205185">
    <property type="component" value="Unassembled WGS sequence"/>
</dbReference>
<feature type="compositionally biased region" description="Low complexity" evidence="1">
    <location>
        <begin position="197"/>
        <end position="225"/>
    </location>
</feature>
<evidence type="ECO:0008006" key="5">
    <source>
        <dbReference type="Google" id="ProtNLM"/>
    </source>
</evidence>
<feature type="signal peptide" evidence="2">
    <location>
        <begin position="1"/>
        <end position="27"/>
    </location>
</feature>
<gene>
    <name evidence="3" type="ORF">LV75_004093</name>
</gene>
<keyword evidence="4" id="KW-1185">Reference proteome</keyword>